<dbReference type="KEGG" id="pchm:VFPPC_02284"/>
<keyword evidence="11" id="KW-1185">Reference proteome</keyword>
<evidence type="ECO:0000256" key="1">
    <source>
        <dbReference type="ARBA" id="ARBA00004123"/>
    </source>
</evidence>
<evidence type="ECO:0000256" key="4">
    <source>
        <dbReference type="ARBA" id="ARBA00023015"/>
    </source>
</evidence>
<dbReference type="GO" id="GO:0043565">
    <property type="term" value="F:sequence-specific DNA binding"/>
    <property type="evidence" value="ECO:0007669"/>
    <property type="project" value="TreeGrafter"/>
</dbReference>
<dbReference type="AlphaFoldDB" id="A0A179FXA1"/>
<dbReference type="RefSeq" id="XP_018146220.1">
    <property type="nucleotide sequence ID" value="XM_018281957.1"/>
</dbReference>
<dbReference type="GO" id="GO:0008270">
    <property type="term" value="F:zinc ion binding"/>
    <property type="evidence" value="ECO:0007669"/>
    <property type="project" value="InterPro"/>
</dbReference>
<keyword evidence="4" id="KW-0805">Transcription regulation</keyword>
<dbReference type="InterPro" id="IPR052202">
    <property type="entry name" value="Yeast_MetPath_Reg"/>
</dbReference>
<evidence type="ECO:0000256" key="5">
    <source>
        <dbReference type="ARBA" id="ARBA00023125"/>
    </source>
</evidence>
<dbReference type="GO" id="GO:0000981">
    <property type="term" value="F:DNA-binding transcription factor activity, RNA polymerase II-specific"/>
    <property type="evidence" value="ECO:0007669"/>
    <property type="project" value="TreeGrafter"/>
</dbReference>
<evidence type="ECO:0000313" key="10">
    <source>
        <dbReference type="EMBL" id="OAQ69683.1"/>
    </source>
</evidence>
<keyword evidence="5" id="KW-0238">DNA-binding</keyword>
<gene>
    <name evidence="10" type="ORF">VFPPC_02284</name>
</gene>
<evidence type="ECO:0000313" key="11">
    <source>
        <dbReference type="Proteomes" id="UP000078397"/>
    </source>
</evidence>
<feature type="region of interest" description="Disordered" evidence="8">
    <location>
        <begin position="575"/>
        <end position="611"/>
    </location>
</feature>
<comment type="caution">
    <text evidence="10">The sequence shown here is derived from an EMBL/GenBank/DDBJ whole genome shotgun (WGS) entry which is preliminary data.</text>
</comment>
<dbReference type="GO" id="GO:0045944">
    <property type="term" value="P:positive regulation of transcription by RNA polymerase II"/>
    <property type="evidence" value="ECO:0007669"/>
    <property type="project" value="TreeGrafter"/>
</dbReference>
<reference evidence="10 11" key="1">
    <citation type="journal article" date="2016" name="PLoS Pathog.">
        <title>Biosynthesis of antibiotic leucinostatins in bio-control fungus Purpureocillium lilacinum and their inhibition on phytophthora revealed by genome mining.</title>
        <authorList>
            <person name="Wang G."/>
            <person name="Liu Z."/>
            <person name="Lin R."/>
            <person name="Li E."/>
            <person name="Mao Z."/>
            <person name="Ling J."/>
            <person name="Yang Y."/>
            <person name="Yin W.B."/>
            <person name="Xie B."/>
        </authorList>
    </citation>
    <scope>NUCLEOTIDE SEQUENCE [LARGE SCALE GENOMIC DNA]</scope>
    <source>
        <strain evidence="10">170</strain>
    </source>
</reference>
<evidence type="ECO:0000256" key="7">
    <source>
        <dbReference type="ARBA" id="ARBA00023242"/>
    </source>
</evidence>
<evidence type="ECO:0000256" key="8">
    <source>
        <dbReference type="SAM" id="MobiDB-lite"/>
    </source>
</evidence>
<dbReference type="GeneID" id="28845951"/>
<keyword evidence="7" id="KW-0539">Nucleus</keyword>
<evidence type="ECO:0000256" key="3">
    <source>
        <dbReference type="ARBA" id="ARBA00022833"/>
    </source>
</evidence>
<dbReference type="PANTHER" id="PTHR47782">
    <property type="entry name" value="ZN(II)2CYS6 TRANSCRIPTION FACTOR (EUROFUNG)-RELATED"/>
    <property type="match status" value="1"/>
</dbReference>
<dbReference type="GO" id="GO:0005634">
    <property type="term" value="C:nucleus"/>
    <property type="evidence" value="ECO:0007669"/>
    <property type="project" value="UniProtKB-SubCell"/>
</dbReference>
<evidence type="ECO:0000256" key="6">
    <source>
        <dbReference type="ARBA" id="ARBA00023163"/>
    </source>
</evidence>
<dbReference type="GO" id="GO:0006351">
    <property type="term" value="P:DNA-templated transcription"/>
    <property type="evidence" value="ECO:0007669"/>
    <property type="project" value="InterPro"/>
</dbReference>
<feature type="compositionally biased region" description="Polar residues" evidence="8">
    <location>
        <begin position="663"/>
        <end position="681"/>
    </location>
</feature>
<keyword evidence="6" id="KW-0804">Transcription</keyword>
<dbReference type="CDD" id="cd12148">
    <property type="entry name" value="fungal_TF_MHR"/>
    <property type="match status" value="1"/>
</dbReference>
<name>A0A179FXA1_METCM</name>
<accession>A0A179FXA1</accession>
<dbReference type="PANTHER" id="PTHR47782:SF12">
    <property type="entry name" value="ZN(II)2CYS6 TRANSCRIPTION FACTOR (EUROFUNG)"/>
    <property type="match status" value="1"/>
</dbReference>
<sequence>MRFGIRTLRGISEERGSSPRAVKELRDENADLKRQIASLQRELGLQHGTGESEGYTRTFVGASGGSSLTSTSSCVLPLPPLFTTNHYPILSRHSRLQALSSLVFTSFGLQTYDPADELDDQDQDLDQDETPSTRPTNRLAGHEVFTTTNFEAIPSLEETCGIIRSLLESAKHGPSNLDKIIEQTQLEEDCRLVYGPNGLLAPEFAKNRFRCFITVYLAMCMTAAVNGEDITADARAMACRSVGMRELPSVISREDLVCVEALTLLCELAIHEPNGSSLWQLVGLTGRTAVAINLHRRDDIYMPTTYPSWPACDEDLSVVSARNRRRKDLFWAFYSLDRLTMFTLNRPASIKDEDIDVDLPPLTMWPEGKYATASSEALWVHHLQARRLYGQIQGSLYAASKSGERDSASQPEEIVARYVHQVQQWYMWSRFNATVVPFSDDSVKRHLLDDIQYHQIMMALHQPSPLIPRVSSTFIATLKRSASLSVNLFHHSASRKQLNVHWVNLYHFFTSCAILIYCFREHQIRPDLVAVPDDEVAEAVARCQQTLHLFRGASTFLVERYGAILSRIIQAFELQKQQQPENPTEETRSPSDDIEPPTGQSQPDSGQGSAFDIDMIMNGLLREGQFPNITSSPTFAEQGMSSELASFMLPDAWTAAPSHHPKNSSMEAQPQSDIDGNIGSV</sequence>
<comment type="subcellular location">
    <subcellularLocation>
        <location evidence="1">Nucleus</location>
    </subcellularLocation>
</comment>
<dbReference type="Proteomes" id="UP000078397">
    <property type="component" value="Unassembled WGS sequence"/>
</dbReference>
<dbReference type="EMBL" id="LSBJ02000002">
    <property type="protein sequence ID" value="OAQ69683.1"/>
    <property type="molecule type" value="Genomic_DNA"/>
</dbReference>
<proteinExistence type="predicted"/>
<feature type="region of interest" description="Disordered" evidence="8">
    <location>
        <begin position="652"/>
        <end position="681"/>
    </location>
</feature>
<feature type="region of interest" description="Disordered" evidence="8">
    <location>
        <begin position="115"/>
        <end position="137"/>
    </location>
</feature>
<protein>
    <submittedName>
        <fullName evidence="10">Transcription factor</fullName>
    </submittedName>
</protein>
<dbReference type="OrthoDB" id="9970124at2759"/>
<dbReference type="Pfam" id="PF04082">
    <property type="entry name" value="Fungal_trans"/>
    <property type="match status" value="1"/>
</dbReference>
<dbReference type="InterPro" id="IPR007219">
    <property type="entry name" value="XnlR_reg_dom"/>
</dbReference>
<feature type="compositionally biased region" description="Acidic residues" evidence="8">
    <location>
        <begin position="115"/>
        <end position="129"/>
    </location>
</feature>
<organism evidence="10 11">
    <name type="scientific">Pochonia chlamydosporia 170</name>
    <dbReference type="NCBI Taxonomy" id="1380566"/>
    <lineage>
        <taxon>Eukaryota</taxon>
        <taxon>Fungi</taxon>
        <taxon>Dikarya</taxon>
        <taxon>Ascomycota</taxon>
        <taxon>Pezizomycotina</taxon>
        <taxon>Sordariomycetes</taxon>
        <taxon>Hypocreomycetidae</taxon>
        <taxon>Hypocreales</taxon>
        <taxon>Clavicipitaceae</taxon>
        <taxon>Pochonia</taxon>
    </lineage>
</organism>
<keyword evidence="3" id="KW-0862">Zinc</keyword>
<evidence type="ECO:0000259" key="9">
    <source>
        <dbReference type="SMART" id="SM00906"/>
    </source>
</evidence>
<dbReference type="SMART" id="SM00906">
    <property type="entry name" value="Fungal_trans"/>
    <property type="match status" value="1"/>
</dbReference>
<feature type="compositionally biased region" description="Polar residues" evidence="8">
    <location>
        <begin position="598"/>
        <end position="608"/>
    </location>
</feature>
<feature type="domain" description="Xylanolytic transcriptional activator regulatory" evidence="9">
    <location>
        <begin position="278"/>
        <end position="366"/>
    </location>
</feature>
<evidence type="ECO:0000256" key="2">
    <source>
        <dbReference type="ARBA" id="ARBA00022723"/>
    </source>
</evidence>
<keyword evidence="2" id="KW-0479">Metal-binding</keyword>